<dbReference type="InterPro" id="IPR029043">
    <property type="entry name" value="GcvT/YgfZ_C"/>
</dbReference>
<keyword evidence="3 7" id="KW-0032">Aminotransferase</keyword>
<dbReference type="NCBIfam" id="TIGR00528">
    <property type="entry name" value="gcvT"/>
    <property type="match status" value="1"/>
</dbReference>
<dbReference type="HOGENOM" id="CLU_007884_10_2_0"/>
<evidence type="ECO:0000256" key="4">
    <source>
        <dbReference type="ARBA" id="ARBA00022679"/>
    </source>
</evidence>
<dbReference type="Pfam" id="PF08669">
    <property type="entry name" value="GCV_T_C"/>
    <property type="match status" value="1"/>
</dbReference>
<comment type="catalytic activity">
    <reaction evidence="6 7">
        <text>N(6)-[(R)-S(8)-aminomethyldihydrolipoyl]-L-lysyl-[protein] + (6S)-5,6,7,8-tetrahydrofolate = N(6)-[(R)-dihydrolipoyl]-L-lysyl-[protein] + (6R)-5,10-methylene-5,6,7,8-tetrahydrofolate + NH4(+)</text>
        <dbReference type="Rhea" id="RHEA:16945"/>
        <dbReference type="Rhea" id="RHEA-COMP:10475"/>
        <dbReference type="Rhea" id="RHEA-COMP:10492"/>
        <dbReference type="ChEBI" id="CHEBI:15636"/>
        <dbReference type="ChEBI" id="CHEBI:28938"/>
        <dbReference type="ChEBI" id="CHEBI:57453"/>
        <dbReference type="ChEBI" id="CHEBI:83100"/>
        <dbReference type="ChEBI" id="CHEBI:83143"/>
        <dbReference type="EC" id="2.1.2.10"/>
    </reaction>
</comment>
<feature type="domain" description="GCVT N-terminal" evidence="9">
    <location>
        <begin position="6"/>
        <end position="257"/>
    </location>
</feature>
<dbReference type="PANTHER" id="PTHR43757:SF2">
    <property type="entry name" value="AMINOMETHYLTRANSFERASE, MITOCHONDRIAL"/>
    <property type="match status" value="1"/>
</dbReference>
<evidence type="ECO:0000256" key="5">
    <source>
        <dbReference type="ARBA" id="ARBA00031395"/>
    </source>
</evidence>
<dbReference type="SUPFAM" id="SSF103025">
    <property type="entry name" value="Folate-binding domain"/>
    <property type="match status" value="1"/>
</dbReference>
<dbReference type="InterPro" id="IPR013977">
    <property type="entry name" value="GcvT_C"/>
</dbReference>
<organism evidence="11 12">
    <name type="scientific">Marinithermus hydrothermalis (strain DSM 14884 / JCM 11576 / T1)</name>
    <dbReference type="NCBI Taxonomy" id="869210"/>
    <lineage>
        <taxon>Bacteria</taxon>
        <taxon>Thermotogati</taxon>
        <taxon>Deinococcota</taxon>
        <taxon>Deinococci</taxon>
        <taxon>Thermales</taxon>
        <taxon>Thermaceae</taxon>
        <taxon>Marinithermus</taxon>
    </lineage>
</organism>
<evidence type="ECO:0000313" key="12">
    <source>
        <dbReference type="Proteomes" id="UP000007030"/>
    </source>
</evidence>
<comment type="similarity">
    <text evidence="1 7">Belongs to the GcvT family.</text>
</comment>
<dbReference type="GO" id="GO:0008483">
    <property type="term" value="F:transaminase activity"/>
    <property type="evidence" value="ECO:0007669"/>
    <property type="project" value="UniProtKB-KW"/>
</dbReference>
<dbReference type="NCBIfam" id="NF001567">
    <property type="entry name" value="PRK00389.1"/>
    <property type="match status" value="1"/>
</dbReference>
<keyword evidence="4 7" id="KW-0808">Transferase</keyword>
<evidence type="ECO:0000256" key="3">
    <source>
        <dbReference type="ARBA" id="ARBA00022576"/>
    </source>
</evidence>
<dbReference type="PANTHER" id="PTHR43757">
    <property type="entry name" value="AMINOMETHYLTRANSFERASE"/>
    <property type="match status" value="1"/>
</dbReference>
<dbReference type="GO" id="GO:0019464">
    <property type="term" value="P:glycine decarboxylation via glycine cleavage system"/>
    <property type="evidence" value="ECO:0007669"/>
    <property type="project" value="UniProtKB-UniRule"/>
</dbReference>
<reference evidence="11 12" key="1">
    <citation type="journal article" date="2012" name="Stand. Genomic Sci.">
        <title>Complete genome sequence of the aerobic, heterotroph Marinithermus hydrothermalis type strain (T1(T)) from a deep-sea hydrothermal vent chimney.</title>
        <authorList>
            <person name="Copeland A."/>
            <person name="Gu W."/>
            <person name="Yasawong M."/>
            <person name="Lapidus A."/>
            <person name="Lucas S."/>
            <person name="Deshpande S."/>
            <person name="Pagani I."/>
            <person name="Tapia R."/>
            <person name="Cheng J.F."/>
            <person name="Goodwin L.A."/>
            <person name="Pitluck S."/>
            <person name="Liolios K."/>
            <person name="Ivanova N."/>
            <person name="Mavromatis K."/>
            <person name="Mikhailova N."/>
            <person name="Pati A."/>
            <person name="Chen A."/>
            <person name="Palaniappan K."/>
            <person name="Land M."/>
            <person name="Pan C."/>
            <person name="Brambilla E.M."/>
            <person name="Rohde M."/>
            <person name="Tindall B.J."/>
            <person name="Sikorski J."/>
            <person name="Goker M."/>
            <person name="Detter J.C."/>
            <person name="Bristow J."/>
            <person name="Eisen J.A."/>
            <person name="Markowitz V."/>
            <person name="Hugenholtz P."/>
            <person name="Kyrpides N.C."/>
            <person name="Klenk H.P."/>
            <person name="Woyke T."/>
        </authorList>
    </citation>
    <scope>NUCLEOTIDE SEQUENCE [LARGE SCALE GENOMIC DNA]</scope>
    <source>
        <strain evidence="12">DSM 14884 / JCM 11576 / T1</strain>
    </source>
</reference>
<dbReference type="Pfam" id="PF01571">
    <property type="entry name" value="GCV_T"/>
    <property type="match status" value="1"/>
</dbReference>
<dbReference type="eggNOG" id="COG0404">
    <property type="taxonomic scope" value="Bacteria"/>
</dbReference>
<gene>
    <name evidence="7" type="primary">gcvT</name>
    <name evidence="11" type="ordered locus">Marky_0785</name>
</gene>
<name>F2NM65_MARHT</name>
<accession>F2NM65</accession>
<dbReference type="PIRSF" id="PIRSF006487">
    <property type="entry name" value="GcvT"/>
    <property type="match status" value="1"/>
</dbReference>
<dbReference type="EC" id="2.1.2.10" evidence="2 7"/>
<dbReference type="GO" id="GO:0005829">
    <property type="term" value="C:cytosol"/>
    <property type="evidence" value="ECO:0007669"/>
    <property type="project" value="TreeGrafter"/>
</dbReference>
<dbReference type="OrthoDB" id="9774591at2"/>
<dbReference type="Gene3D" id="3.30.1360.120">
    <property type="entry name" value="Probable tRNA modification gtpase trme, domain 1"/>
    <property type="match status" value="1"/>
</dbReference>
<dbReference type="GO" id="GO:0005960">
    <property type="term" value="C:glycine cleavage complex"/>
    <property type="evidence" value="ECO:0007669"/>
    <property type="project" value="InterPro"/>
</dbReference>
<dbReference type="RefSeq" id="WP_013703587.1">
    <property type="nucleotide sequence ID" value="NC_015387.1"/>
</dbReference>
<evidence type="ECO:0000256" key="7">
    <source>
        <dbReference type="HAMAP-Rule" id="MF_00259"/>
    </source>
</evidence>
<protein>
    <recommendedName>
        <fullName evidence="2 7">Aminomethyltransferase</fullName>
        <ecNumber evidence="2 7">2.1.2.10</ecNumber>
    </recommendedName>
    <alternativeName>
        <fullName evidence="5 7">Glycine cleavage system T protein</fullName>
    </alternativeName>
</protein>
<evidence type="ECO:0000259" key="10">
    <source>
        <dbReference type="Pfam" id="PF08669"/>
    </source>
</evidence>
<dbReference type="InterPro" id="IPR028896">
    <property type="entry name" value="GcvT/YgfZ/DmdA"/>
</dbReference>
<sequence>MKHTPLYENHQKLGARMVDFAGWAMPIQYTSINAEHLAVRQGVGVFDVSHMGEFWVRGPEALEFLQYVTLNDAARLKVGRAQYSMLPNANGGVVDDVYLYRTGEREYLMVVNAANIEKDFAHLAAIAPRYKVELEDASADWALLAVQGPQAEALLAGLVDVPLAEKRKNSVFEARLAGRPARLARTGYTGEDGFEVFVRPEDAPAVWEALLEAGAVPCGLGARDTLRLEAGFALYGHELTDETNPRCTPFAWVVKEHKEFLGKPALLAGDCRERLVGLVLERGVPRAGYTVLREGRPVGRVTSGTMSPVLRKGIALAYVEEAFAEEGTELLVEVRGKPYPARVVKPPFVPLGKK</sequence>
<dbReference type="InterPro" id="IPR027266">
    <property type="entry name" value="TrmE/GcvT-like"/>
</dbReference>
<evidence type="ECO:0000313" key="11">
    <source>
        <dbReference type="EMBL" id="AEB11535.1"/>
    </source>
</evidence>
<evidence type="ECO:0000256" key="6">
    <source>
        <dbReference type="ARBA" id="ARBA00047665"/>
    </source>
</evidence>
<evidence type="ECO:0000256" key="2">
    <source>
        <dbReference type="ARBA" id="ARBA00012616"/>
    </source>
</evidence>
<dbReference type="Proteomes" id="UP000007030">
    <property type="component" value="Chromosome"/>
</dbReference>
<comment type="subunit">
    <text evidence="7">The glycine cleavage system is composed of four proteins: P, T, L and H.</text>
</comment>
<feature type="binding site" evidence="8">
    <location>
        <position position="195"/>
    </location>
    <ligand>
        <name>substrate</name>
    </ligand>
</feature>
<evidence type="ECO:0000259" key="9">
    <source>
        <dbReference type="Pfam" id="PF01571"/>
    </source>
</evidence>
<dbReference type="SUPFAM" id="SSF101790">
    <property type="entry name" value="Aminomethyltransferase beta-barrel domain"/>
    <property type="match status" value="1"/>
</dbReference>
<dbReference type="HAMAP" id="MF_00259">
    <property type="entry name" value="GcvT"/>
    <property type="match status" value="1"/>
</dbReference>
<dbReference type="InterPro" id="IPR006222">
    <property type="entry name" value="GCVT_N"/>
</dbReference>
<dbReference type="AlphaFoldDB" id="F2NM65"/>
<dbReference type="KEGG" id="mhd:Marky_0785"/>
<proteinExistence type="inferred from homology"/>
<evidence type="ECO:0000256" key="8">
    <source>
        <dbReference type="PIRSR" id="PIRSR006487-1"/>
    </source>
</evidence>
<dbReference type="GO" id="GO:0004047">
    <property type="term" value="F:aminomethyltransferase activity"/>
    <property type="evidence" value="ECO:0007669"/>
    <property type="project" value="UniProtKB-UniRule"/>
</dbReference>
<comment type="function">
    <text evidence="7">The glycine cleavage system catalyzes the degradation of glycine.</text>
</comment>
<keyword evidence="12" id="KW-1185">Reference proteome</keyword>
<dbReference type="InterPro" id="IPR022903">
    <property type="entry name" value="GcvT_bac"/>
</dbReference>
<dbReference type="EMBL" id="CP002630">
    <property type="protein sequence ID" value="AEB11535.1"/>
    <property type="molecule type" value="Genomic_DNA"/>
</dbReference>
<evidence type="ECO:0000256" key="1">
    <source>
        <dbReference type="ARBA" id="ARBA00008609"/>
    </source>
</evidence>
<feature type="domain" description="Aminomethyltransferase C-terminal" evidence="10">
    <location>
        <begin position="274"/>
        <end position="349"/>
    </location>
</feature>
<dbReference type="InterPro" id="IPR006223">
    <property type="entry name" value="GcvT"/>
</dbReference>
<dbReference type="STRING" id="869210.Marky_0785"/>